<evidence type="ECO:0000313" key="3">
    <source>
        <dbReference type="Proteomes" id="UP000683360"/>
    </source>
</evidence>
<gene>
    <name evidence="2" type="ORF">MEDL_17407</name>
</gene>
<proteinExistence type="predicted"/>
<accession>A0A8S3R7X4</accession>
<reference evidence="2" key="1">
    <citation type="submission" date="2021-03" db="EMBL/GenBank/DDBJ databases">
        <authorList>
            <person name="Bekaert M."/>
        </authorList>
    </citation>
    <scope>NUCLEOTIDE SEQUENCE</scope>
</reference>
<evidence type="ECO:0000313" key="2">
    <source>
        <dbReference type="EMBL" id="CAG2202907.1"/>
    </source>
</evidence>
<feature type="transmembrane region" description="Helical" evidence="1">
    <location>
        <begin position="233"/>
        <end position="255"/>
    </location>
</feature>
<evidence type="ECO:0000256" key="1">
    <source>
        <dbReference type="SAM" id="Phobius"/>
    </source>
</evidence>
<organism evidence="2 3">
    <name type="scientific">Mytilus edulis</name>
    <name type="common">Blue mussel</name>
    <dbReference type="NCBI Taxonomy" id="6550"/>
    <lineage>
        <taxon>Eukaryota</taxon>
        <taxon>Metazoa</taxon>
        <taxon>Spiralia</taxon>
        <taxon>Lophotrochozoa</taxon>
        <taxon>Mollusca</taxon>
        <taxon>Bivalvia</taxon>
        <taxon>Autobranchia</taxon>
        <taxon>Pteriomorphia</taxon>
        <taxon>Mytilida</taxon>
        <taxon>Mytiloidea</taxon>
        <taxon>Mytilidae</taxon>
        <taxon>Mytilinae</taxon>
        <taxon>Mytilus</taxon>
    </lineage>
</organism>
<keyword evidence="1" id="KW-0812">Transmembrane</keyword>
<keyword evidence="3" id="KW-1185">Reference proteome</keyword>
<comment type="caution">
    <text evidence="2">The sequence shown here is derived from an EMBL/GenBank/DDBJ whole genome shotgun (WGS) entry which is preliminary data.</text>
</comment>
<sequence length="276" mass="31748">MNIQTCTHSNLKPDKLYLFLSFNENLRSPRRNGPKFDDVLGQRQKPMIVTMVKLVSFPVEKTQWRILSYIILHFFTVRSIQGSADLLDCPSLSNLNCLKPVDNWLQIKHCICSCAMANLVERQYIELDFSQCDIFMKCNWAKIHFTINVLNSSAIVLHSEHLQVNRNLKYRIAKIDLPVHLRQQEEYIIQIWTKCGVCDDSCTIIQIEVPAIKSVTISTVQNNTPPSVDVKIILVYAIAVPSVIAILTLLIFIVYQKKNDGIQRSFIQNNHQAEYV</sequence>
<protein>
    <submittedName>
        <fullName evidence="2">Uncharacterized protein</fullName>
    </submittedName>
</protein>
<dbReference type="OrthoDB" id="6104366at2759"/>
<dbReference type="AlphaFoldDB" id="A0A8S3R7X4"/>
<keyword evidence="1" id="KW-1133">Transmembrane helix</keyword>
<name>A0A8S3R7X4_MYTED</name>
<dbReference type="EMBL" id="CAJPWZ010000901">
    <property type="protein sequence ID" value="CAG2202907.1"/>
    <property type="molecule type" value="Genomic_DNA"/>
</dbReference>
<keyword evidence="1" id="KW-0472">Membrane</keyword>
<dbReference type="Proteomes" id="UP000683360">
    <property type="component" value="Unassembled WGS sequence"/>
</dbReference>